<feature type="transmembrane region" description="Helical" evidence="7">
    <location>
        <begin position="155"/>
        <end position="177"/>
    </location>
</feature>
<feature type="transmembrane region" description="Helical" evidence="7">
    <location>
        <begin position="291"/>
        <end position="310"/>
    </location>
</feature>
<keyword evidence="3" id="KW-1003">Cell membrane</keyword>
<feature type="transmembrane region" description="Helical" evidence="7">
    <location>
        <begin position="12"/>
        <end position="32"/>
    </location>
</feature>
<evidence type="ECO:0000313" key="9">
    <source>
        <dbReference type="Proteomes" id="UP000509222"/>
    </source>
</evidence>
<comment type="subcellular location">
    <subcellularLocation>
        <location evidence="1">Cell membrane</location>
        <topology evidence="1">Multi-pass membrane protein</topology>
    </subcellularLocation>
</comment>
<evidence type="ECO:0000256" key="2">
    <source>
        <dbReference type="ARBA" id="ARBA00007430"/>
    </source>
</evidence>
<protein>
    <submittedName>
        <fullName evidence="8">Lipopolysaccharide biosynthesis protein</fullName>
    </submittedName>
</protein>
<dbReference type="RefSeq" id="WP_176293974.1">
    <property type="nucleotide sequence ID" value="NZ_CP051177.1"/>
</dbReference>
<evidence type="ECO:0000256" key="3">
    <source>
        <dbReference type="ARBA" id="ARBA00022475"/>
    </source>
</evidence>
<dbReference type="AlphaFoldDB" id="A0A7H8Q6B2"/>
<feature type="transmembrane region" description="Helical" evidence="7">
    <location>
        <begin position="44"/>
        <end position="62"/>
    </location>
</feature>
<evidence type="ECO:0000256" key="7">
    <source>
        <dbReference type="SAM" id="Phobius"/>
    </source>
</evidence>
<name>A0A7H8Q6B2_9BACL</name>
<feature type="transmembrane region" description="Helical" evidence="7">
    <location>
        <begin position="322"/>
        <end position="345"/>
    </location>
</feature>
<evidence type="ECO:0000256" key="4">
    <source>
        <dbReference type="ARBA" id="ARBA00022692"/>
    </source>
</evidence>
<evidence type="ECO:0000313" key="8">
    <source>
        <dbReference type="EMBL" id="QKX49487.1"/>
    </source>
</evidence>
<feature type="transmembrane region" description="Helical" evidence="7">
    <location>
        <begin position="357"/>
        <end position="377"/>
    </location>
</feature>
<dbReference type="PANTHER" id="PTHR30250:SF10">
    <property type="entry name" value="LIPOPOLYSACCHARIDE BIOSYNTHESIS PROTEIN WZXC"/>
    <property type="match status" value="1"/>
</dbReference>
<comment type="similarity">
    <text evidence="2">Belongs to the polysaccharide synthase family.</text>
</comment>
<keyword evidence="6 7" id="KW-0472">Membrane</keyword>
<dbReference type="EMBL" id="CP051177">
    <property type="protein sequence ID" value="QKX49487.1"/>
    <property type="molecule type" value="Genomic_DNA"/>
</dbReference>
<proteinExistence type="inferred from homology"/>
<feature type="transmembrane region" description="Helical" evidence="7">
    <location>
        <begin position="424"/>
        <end position="443"/>
    </location>
</feature>
<dbReference type="GO" id="GO:0005886">
    <property type="term" value="C:plasma membrane"/>
    <property type="evidence" value="ECO:0007669"/>
    <property type="project" value="UniProtKB-SubCell"/>
</dbReference>
<accession>A0A7H8Q6B2</accession>
<gene>
    <name evidence="8" type="ORF">HF394_02210</name>
</gene>
<keyword evidence="4 7" id="KW-0812">Transmembrane</keyword>
<dbReference type="Pfam" id="PF13440">
    <property type="entry name" value="Polysacc_synt_3"/>
    <property type="match status" value="1"/>
</dbReference>
<dbReference type="Proteomes" id="UP000509222">
    <property type="component" value="Chromosome"/>
</dbReference>
<feature type="transmembrane region" description="Helical" evidence="7">
    <location>
        <begin position="115"/>
        <end position="134"/>
    </location>
</feature>
<feature type="transmembrane region" description="Helical" evidence="7">
    <location>
        <begin position="383"/>
        <end position="404"/>
    </location>
</feature>
<feature type="transmembrane region" description="Helical" evidence="7">
    <location>
        <begin position="214"/>
        <end position="235"/>
    </location>
</feature>
<evidence type="ECO:0000256" key="1">
    <source>
        <dbReference type="ARBA" id="ARBA00004651"/>
    </source>
</evidence>
<organism evidence="8 9">
    <name type="scientific">Planococcus glaciei</name>
    <dbReference type="NCBI Taxonomy" id="459472"/>
    <lineage>
        <taxon>Bacteria</taxon>
        <taxon>Bacillati</taxon>
        <taxon>Bacillota</taxon>
        <taxon>Bacilli</taxon>
        <taxon>Bacillales</taxon>
        <taxon>Caryophanaceae</taxon>
        <taxon>Planococcus</taxon>
    </lineage>
</organism>
<feature type="transmembrane region" description="Helical" evidence="7">
    <location>
        <begin position="83"/>
        <end position="103"/>
    </location>
</feature>
<dbReference type="CDD" id="cd13127">
    <property type="entry name" value="MATE_tuaB_like"/>
    <property type="match status" value="1"/>
</dbReference>
<dbReference type="InterPro" id="IPR050833">
    <property type="entry name" value="Poly_Biosynth_Transport"/>
</dbReference>
<sequence length="490" mass="54465">MGRPDSLKRRTISGMLWSFADLMGNQGMQFIIQIILARMLLPEHFGLIGMILVFVAVSNSIIDSGFTQALVREQHADQTDYSTVFYFNFAVSVCIYILLYLAAPAISEFYGQSQLILIIRVLSLGIIVNAFAIVPRAMYTKEVDFKVQMQANLSASILSGIVAIGMAFAGLGVWSLVGRTLAMNGTQTLFLLIKKKWLPSLEFSGKSFRRLFGFGWKLLLSGIIDTVFNNIYYLIIGKQYSAAQLGYYTNASRFSDIATQTLTSSIARVSYPVLSSIQDEQLRLKQSYRQLMKVTGYMVFPVLAGLAAIGEPLVRLVFGEQWVPMTLYFQLLCIAGMLYPIHAINLSILQVKGRSDLFLYLEILKTAVFSVLIVAAIWLDTGILGLIAAVIINSYLSLFINTFFSAREIAYSISEQIKDLAPIYVLALSMSFAVFAAGRILALHELGELAIQISMGVLFYLAGSKILRLQELPLVYQLMLPVVKKITPVK</sequence>
<keyword evidence="9" id="KW-1185">Reference proteome</keyword>
<evidence type="ECO:0000256" key="5">
    <source>
        <dbReference type="ARBA" id="ARBA00022989"/>
    </source>
</evidence>
<reference evidence="9" key="1">
    <citation type="submission" date="2020-06" db="EMBL/GenBank/DDBJ databases">
        <title>Isolation of Planomicrobium glaciei.</title>
        <authorList>
            <person name="Malisova L."/>
            <person name="Safrankova R."/>
            <person name="Jakubu V."/>
            <person name="Spanelova P."/>
        </authorList>
    </citation>
    <scope>NUCLEOTIDE SEQUENCE [LARGE SCALE GENOMIC DNA]</scope>
    <source>
        <strain evidence="9">NRL-ATB46093</strain>
    </source>
</reference>
<keyword evidence="5 7" id="KW-1133">Transmembrane helix</keyword>
<evidence type="ECO:0000256" key="6">
    <source>
        <dbReference type="ARBA" id="ARBA00023136"/>
    </source>
</evidence>
<dbReference type="PANTHER" id="PTHR30250">
    <property type="entry name" value="PST FAMILY PREDICTED COLANIC ACID TRANSPORTER"/>
    <property type="match status" value="1"/>
</dbReference>